<evidence type="ECO:0008006" key="2">
    <source>
        <dbReference type="Google" id="ProtNLM"/>
    </source>
</evidence>
<proteinExistence type="predicted"/>
<protein>
    <recommendedName>
        <fullName evidence="2">CopG family transcriptional regulator</fullName>
    </recommendedName>
</protein>
<accession>A0A7C5I4E7</accession>
<gene>
    <name evidence="1" type="ORF">ENL41_01330</name>
</gene>
<organism evidence="1">
    <name type="scientific">candidate division WOR-3 bacterium</name>
    <dbReference type="NCBI Taxonomy" id="2052148"/>
    <lineage>
        <taxon>Bacteria</taxon>
        <taxon>Bacteria division WOR-3</taxon>
    </lineage>
</organism>
<dbReference type="AlphaFoldDB" id="A0A7C5I4E7"/>
<dbReference type="Proteomes" id="UP000886014">
    <property type="component" value="Unassembled WGS sequence"/>
</dbReference>
<reference evidence="1" key="1">
    <citation type="journal article" date="2020" name="mSystems">
        <title>Genome- and Community-Level Interaction Insights into Carbon Utilization and Element Cycling Functions of Hydrothermarchaeota in Hydrothermal Sediment.</title>
        <authorList>
            <person name="Zhou Z."/>
            <person name="Liu Y."/>
            <person name="Xu W."/>
            <person name="Pan J."/>
            <person name="Luo Z.H."/>
            <person name="Li M."/>
        </authorList>
    </citation>
    <scope>NUCLEOTIDE SEQUENCE [LARGE SCALE GENOMIC DNA]</scope>
    <source>
        <strain evidence="1">HyVt-94</strain>
    </source>
</reference>
<dbReference type="EMBL" id="DRTV01000100">
    <property type="protein sequence ID" value="HHF58049.1"/>
    <property type="molecule type" value="Genomic_DNA"/>
</dbReference>
<comment type="caution">
    <text evidence="1">The sequence shown here is derived from an EMBL/GenBank/DDBJ whole genome shotgun (WGS) entry which is preliminary data.</text>
</comment>
<name>A0A7C5I4E7_UNCW3</name>
<sequence length="69" mass="8157">MREREVKIPEGLYKLIEENLKELGAKSVEEFVVNAARVALQEATNRKLEIDEKEKEEIKRRLRELGYID</sequence>
<evidence type="ECO:0000313" key="1">
    <source>
        <dbReference type="EMBL" id="HHF58049.1"/>
    </source>
</evidence>